<keyword evidence="2" id="KW-0812">Transmembrane</keyword>
<evidence type="ECO:0000259" key="3">
    <source>
        <dbReference type="PROSITE" id="PS51849"/>
    </source>
</evidence>
<organism evidence="4 5">
    <name type="scientific">Psychrobacillus lasiicapitis</name>
    <dbReference type="NCBI Taxonomy" id="1636719"/>
    <lineage>
        <taxon>Bacteria</taxon>
        <taxon>Bacillati</taxon>
        <taxon>Bacillota</taxon>
        <taxon>Bacilli</taxon>
        <taxon>Bacillales</taxon>
        <taxon>Bacillaceae</taxon>
        <taxon>Psychrobacillus</taxon>
    </lineage>
</organism>
<feature type="domain" description="RsgI N-terminal anti-sigma" evidence="3">
    <location>
        <begin position="5"/>
        <end position="53"/>
    </location>
</feature>
<proteinExistence type="predicted"/>
<reference evidence="4 5" key="1">
    <citation type="submission" date="2019-05" db="EMBL/GenBank/DDBJ databases">
        <title>Psychrobacillus vulpis sp. nov., a new species isolated from feces of a red fox that inhabits in The Tablas de Daimiel Natural Park, Albacete, Spain.</title>
        <authorList>
            <person name="Rodriguez M."/>
            <person name="Reina J.C."/>
            <person name="Bejar V."/>
            <person name="Llamas I."/>
        </authorList>
    </citation>
    <scope>NUCLEOTIDE SEQUENCE [LARGE SCALE GENOMIC DNA]</scope>
    <source>
        <strain evidence="4 5">NEAU-3TGS17</strain>
    </source>
</reference>
<feature type="compositionally biased region" description="Polar residues" evidence="1">
    <location>
        <begin position="218"/>
        <end position="227"/>
    </location>
</feature>
<feature type="compositionally biased region" description="Low complexity" evidence="1">
    <location>
        <begin position="299"/>
        <end position="331"/>
    </location>
</feature>
<dbReference type="Proteomes" id="UP000317316">
    <property type="component" value="Unassembled WGS sequence"/>
</dbReference>
<feature type="compositionally biased region" description="Basic and acidic residues" evidence="1">
    <location>
        <begin position="245"/>
        <end position="276"/>
    </location>
</feature>
<keyword evidence="2" id="KW-1133">Transmembrane helix</keyword>
<evidence type="ECO:0000313" key="4">
    <source>
        <dbReference type="EMBL" id="TQR14914.1"/>
    </source>
</evidence>
<name>A0A544TBS9_9BACI</name>
<feature type="region of interest" description="Disordered" evidence="1">
    <location>
        <begin position="180"/>
        <end position="331"/>
    </location>
</feature>
<feature type="transmembrane region" description="Helical" evidence="2">
    <location>
        <begin position="59"/>
        <end position="79"/>
    </location>
</feature>
<feature type="compositionally biased region" description="Low complexity" evidence="1">
    <location>
        <begin position="277"/>
        <end position="291"/>
    </location>
</feature>
<dbReference type="RefSeq" id="WP_142537893.1">
    <property type="nucleotide sequence ID" value="NZ_BMIE01000001.1"/>
</dbReference>
<protein>
    <recommendedName>
        <fullName evidence="3">RsgI N-terminal anti-sigma domain-containing protein</fullName>
    </recommendedName>
</protein>
<dbReference type="OrthoDB" id="9800626at2"/>
<sequence>MMRTYTGIVCEKKSKYSVFLTNEGKFLRGIPVISNPEIGEEVEFRLVTATLQQKRIKPFFIGPALVAAVLLVFLVASFIPNTSSALAAYVQLEGETALELGVNHEGNVVSLRSLVNDPITIDEWEQLPLAIVLDKAVSQMNPKVEKLEIIMIYENEEQAETKKIVEEAVRTVQNEHTNRVWKVSESTEEERAKANKTNQTIKQLRKTEQAPAIKNEQKQAPVQPSTPETKKEKQQAPPKEIPQPKVEKQQIKQGKQEEKSQKKNEKEEQKAEKKNDGNQGNEHNNNQGNENSNKENKPHNNQGNNNTNNQENKNSNNQGNKNKEGNNNNKQ</sequence>
<dbReference type="EMBL" id="VDGH01000003">
    <property type="protein sequence ID" value="TQR14914.1"/>
    <property type="molecule type" value="Genomic_DNA"/>
</dbReference>
<gene>
    <name evidence="4" type="ORF">FG382_05470</name>
</gene>
<evidence type="ECO:0000313" key="5">
    <source>
        <dbReference type="Proteomes" id="UP000317316"/>
    </source>
</evidence>
<evidence type="ECO:0000256" key="1">
    <source>
        <dbReference type="SAM" id="MobiDB-lite"/>
    </source>
</evidence>
<dbReference type="InterPro" id="IPR024449">
    <property type="entry name" value="Anti-sigma_RsgI_N"/>
</dbReference>
<evidence type="ECO:0000256" key="2">
    <source>
        <dbReference type="SAM" id="Phobius"/>
    </source>
</evidence>
<accession>A0A544TBS9</accession>
<dbReference type="Pfam" id="PF12791">
    <property type="entry name" value="RsgI_N"/>
    <property type="match status" value="1"/>
</dbReference>
<keyword evidence="5" id="KW-1185">Reference proteome</keyword>
<dbReference type="PROSITE" id="PS51849">
    <property type="entry name" value="RSGI_N"/>
    <property type="match status" value="1"/>
</dbReference>
<dbReference type="AlphaFoldDB" id="A0A544TBS9"/>
<comment type="caution">
    <text evidence="4">The sequence shown here is derived from an EMBL/GenBank/DDBJ whole genome shotgun (WGS) entry which is preliminary data.</text>
</comment>
<keyword evidence="2" id="KW-0472">Membrane</keyword>